<evidence type="ECO:0000256" key="8">
    <source>
        <dbReference type="SAM" id="Phobius"/>
    </source>
</evidence>
<protein>
    <recommendedName>
        <fullName evidence="9">Mechanosensitive ion channel MscS domain-containing protein</fullName>
    </recommendedName>
</protein>
<feature type="region of interest" description="Disordered" evidence="7">
    <location>
        <begin position="359"/>
        <end position="396"/>
    </location>
</feature>
<dbReference type="InterPro" id="IPR023408">
    <property type="entry name" value="MscS_beta-dom_sf"/>
</dbReference>
<dbReference type="Gene3D" id="2.30.30.60">
    <property type="match status" value="1"/>
</dbReference>
<evidence type="ECO:0000256" key="1">
    <source>
        <dbReference type="ARBA" id="ARBA00004141"/>
    </source>
</evidence>
<feature type="compositionally biased region" description="Basic and acidic residues" evidence="7">
    <location>
        <begin position="247"/>
        <end position="256"/>
    </location>
</feature>
<feature type="compositionally biased region" description="Basic and acidic residues" evidence="7">
    <location>
        <begin position="295"/>
        <end position="307"/>
    </location>
</feature>
<feature type="compositionally biased region" description="Basic and acidic residues" evidence="7">
    <location>
        <begin position="270"/>
        <end position="280"/>
    </location>
</feature>
<feature type="compositionally biased region" description="Pro residues" evidence="7">
    <location>
        <begin position="362"/>
        <end position="373"/>
    </location>
</feature>
<feature type="transmembrane region" description="Helical" evidence="8">
    <location>
        <begin position="934"/>
        <end position="952"/>
    </location>
</feature>
<dbReference type="Pfam" id="PF00924">
    <property type="entry name" value="MS_channel_2nd"/>
    <property type="match status" value="1"/>
</dbReference>
<gene>
    <name evidence="10" type="ORF">AXG93_2018s1410</name>
</gene>
<feature type="region of interest" description="Disordered" evidence="7">
    <location>
        <begin position="633"/>
        <end position="744"/>
    </location>
</feature>
<comment type="similarity">
    <text evidence="2">Belongs to the MscS (TC 1.A.23) family.</text>
</comment>
<feature type="transmembrane region" description="Helical" evidence="8">
    <location>
        <begin position="453"/>
        <end position="473"/>
    </location>
</feature>
<feature type="transmembrane region" description="Helical" evidence="8">
    <location>
        <begin position="909"/>
        <end position="928"/>
    </location>
</feature>
<dbReference type="PANTHER" id="PTHR31618">
    <property type="entry name" value="MECHANOSENSITIVE ION CHANNEL PROTEIN 5"/>
    <property type="match status" value="1"/>
</dbReference>
<feature type="compositionally biased region" description="Polar residues" evidence="7">
    <location>
        <begin position="697"/>
        <end position="725"/>
    </location>
</feature>
<feature type="transmembrane region" description="Helical" evidence="8">
    <location>
        <begin position="493"/>
        <end position="516"/>
    </location>
</feature>
<dbReference type="GO" id="GO:0005886">
    <property type="term" value="C:plasma membrane"/>
    <property type="evidence" value="ECO:0007669"/>
    <property type="project" value="TreeGrafter"/>
</dbReference>
<reference evidence="10" key="1">
    <citation type="submission" date="2016-03" db="EMBL/GenBank/DDBJ databases">
        <title>Mechanisms controlling the formation of the plant cell surface in tip-growing cells are functionally conserved among land plants.</title>
        <authorList>
            <person name="Honkanen S."/>
            <person name="Jones V.A."/>
            <person name="Morieri G."/>
            <person name="Champion C."/>
            <person name="Hetherington A.J."/>
            <person name="Kelly S."/>
            <person name="Saint-Marcoux D."/>
            <person name="Proust H."/>
            <person name="Prescott H."/>
            <person name="Dolan L."/>
        </authorList>
    </citation>
    <scope>NUCLEOTIDE SEQUENCE [LARGE SCALE GENOMIC DNA]</scope>
    <source>
        <tissue evidence="10">Whole gametophyte</tissue>
    </source>
</reference>
<dbReference type="InterPro" id="IPR006685">
    <property type="entry name" value="MscS_channel_2nd"/>
</dbReference>
<keyword evidence="5 8" id="KW-1133">Transmembrane helix</keyword>
<proteinExistence type="inferred from homology"/>
<organism evidence="10 11">
    <name type="scientific">Marchantia polymorpha subsp. ruderalis</name>
    <dbReference type="NCBI Taxonomy" id="1480154"/>
    <lineage>
        <taxon>Eukaryota</taxon>
        <taxon>Viridiplantae</taxon>
        <taxon>Streptophyta</taxon>
        <taxon>Embryophyta</taxon>
        <taxon>Marchantiophyta</taxon>
        <taxon>Marchantiopsida</taxon>
        <taxon>Marchantiidae</taxon>
        <taxon>Marchantiales</taxon>
        <taxon>Marchantiaceae</taxon>
        <taxon>Marchantia</taxon>
    </lineage>
</organism>
<evidence type="ECO:0000256" key="4">
    <source>
        <dbReference type="ARBA" id="ARBA00022692"/>
    </source>
</evidence>
<dbReference type="EMBL" id="LVLJ01001211">
    <property type="protein sequence ID" value="OAE30974.1"/>
    <property type="molecule type" value="Genomic_DNA"/>
</dbReference>
<dbReference type="GO" id="GO:0050982">
    <property type="term" value="P:detection of mechanical stimulus"/>
    <property type="evidence" value="ECO:0007669"/>
    <property type="project" value="UniProtKB-ARBA"/>
</dbReference>
<feature type="transmembrane region" description="Helical" evidence="8">
    <location>
        <begin position="536"/>
        <end position="553"/>
    </location>
</feature>
<keyword evidence="4 8" id="KW-0812">Transmembrane</keyword>
<feature type="compositionally biased region" description="Low complexity" evidence="7">
    <location>
        <begin position="212"/>
        <end position="224"/>
    </location>
</feature>
<comment type="caution">
    <text evidence="10">The sequence shown here is derived from an EMBL/GenBank/DDBJ whole genome shotgun (WGS) entry which is preliminary data.</text>
</comment>
<dbReference type="GO" id="GO:0008381">
    <property type="term" value="F:mechanosensitive monoatomic ion channel activity"/>
    <property type="evidence" value="ECO:0007669"/>
    <property type="project" value="TreeGrafter"/>
</dbReference>
<feature type="compositionally biased region" description="Low complexity" evidence="7">
    <location>
        <begin position="237"/>
        <end position="246"/>
    </location>
</feature>
<dbReference type="PANTHER" id="PTHR31618:SF23">
    <property type="entry name" value="MECHANOSENSITIVE ION CHANNEL PROTEIN"/>
    <property type="match status" value="1"/>
</dbReference>
<dbReference type="GO" id="GO:0006820">
    <property type="term" value="P:monoatomic anion transport"/>
    <property type="evidence" value="ECO:0007669"/>
    <property type="project" value="TreeGrafter"/>
</dbReference>
<sequence>MGSESENGIANGSEGLKFGATRRISAVEVEVEAEAEGRSIDRSTGEFGCGGGRGETCGKCEDRGTTRRRRRRRSRTRRHRIRRRCSVSVTNCWRDGENGRNGGGNLDGEGIDIRAEICSAFCASLQGCPEHKVHLELRGDNHSRCVSSECSMLSLQALEVELRRDLKSSNLRDALTDPIPEDEEHHGGPEGQSSSAQETGDAGGMEDDIESQRASSGSAASTSANHPQGSTSKKDQQQPQQQNEAQAQREDGKAVEVEVEDMEAQSGLELEPRRNGRVGDAEQSALRTGDPSEDDGPRPLKKERSSWDFEADDSFKFESGGPLPEPEKPPDPPPVFAPPFVRNRNDYRAKLMHLSELTLTLPPSPTGPEPPDAPGLQAPGDGDQGQSHPAPPAAAPSRLGMFSPSVMFSPSRLGLLSKSKANLVQPPPEEEVDPLDDDSIPNYKKLKSKERRWLVWIQWIGLFILILVMILAIKMNKLQLVVWKEIQLWQWLALATVIISGRLIAGWLVMILVALIERHYILKKRVLYFVYGLRHAVKNVVWLALVIGVWKLVFRHVESKGNIPIVTKVLWCLFTTACLWMVKILAVKVAANSFHRAAYFDRVQDCLFHQYVLETLSAPRSQETDYSHWDAVDSQAGRSHEPHLPSNLPPVQQDLQPSSSSSSRLPTMHEQQPNYGAAVVPETQRESERASHLASGPSRSNLASSLASPSRSNLGMASPSRSNLRAPSRATMGAGAPYAQPSQVLSPSGRLRRVSVLMNTSDGGTILARSTSPIQQEKLQELTSETVSAWTMKKLMKMIRKTNIATFSSMLDQEAGEKIDSEAMAKAAAKQIFYNIARPGEKFLTLTDFLYFLPEDQATRAFGLFEVNDLGHITKKALMKWVVNIYKERRALALTLSDNRTVVAKLHRVLDVLLLAVAITICFLIMGVNTQKLIVGFSSVLLPSVFVFGNAARSTFESLIFLFVMHPFDVGDRICVDGMAMIVEEMNILNTILLSGSNEKIYYPNSVLATKAISNYYRSPDQWDSIEFQIHATTPVEQLGLLKERMTKYIESLPQFWYPVFRIVCKDIEDSTRMKMALWVQHHLNYQESGERWQRRSNMILHMKTQLQDLGIGFHLPRQEITVTGVPVLDVPPHRSIPTPM</sequence>
<dbReference type="AlphaFoldDB" id="A0A176WDJ0"/>
<dbReference type="FunFam" id="2.30.30.60:FF:000003">
    <property type="entry name" value="Predicted mechanosensitive ion channel"/>
    <property type="match status" value="1"/>
</dbReference>
<evidence type="ECO:0000256" key="7">
    <source>
        <dbReference type="SAM" id="MobiDB-lite"/>
    </source>
</evidence>
<evidence type="ECO:0000259" key="9">
    <source>
        <dbReference type="Pfam" id="PF00924"/>
    </source>
</evidence>
<evidence type="ECO:0000313" key="10">
    <source>
        <dbReference type="EMBL" id="OAE30974.1"/>
    </source>
</evidence>
<feature type="region of interest" description="Disordered" evidence="7">
    <location>
        <begin position="169"/>
        <end position="342"/>
    </location>
</feature>
<evidence type="ECO:0000313" key="11">
    <source>
        <dbReference type="Proteomes" id="UP000077202"/>
    </source>
</evidence>
<keyword evidence="6 8" id="KW-0472">Membrane</keyword>
<evidence type="ECO:0000256" key="3">
    <source>
        <dbReference type="ARBA" id="ARBA00022448"/>
    </source>
</evidence>
<evidence type="ECO:0000256" key="6">
    <source>
        <dbReference type="ARBA" id="ARBA00023136"/>
    </source>
</evidence>
<evidence type="ECO:0000256" key="5">
    <source>
        <dbReference type="ARBA" id="ARBA00022989"/>
    </source>
</evidence>
<dbReference type="InterPro" id="IPR016688">
    <property type="entry name" value="MscS-like_plants/fungi"/>
</dbReference>
<dbReference type="PIRSF" id="PIRSF017209">
    <property type="entry name" value="Memb_At2g17000_prd"/>
    <property type="match status" value="1"/>
</dbReference>
<keyword evidence="3" id="KW-0813">Transport</keyword>
<name>A0A176WDJ0_MARPO</name>
<evidence type="ECO:0000256" key="2">
    <source>
        <dbReference type="ARBA" id="ARBA00008017"/>
    </source>
</evidence>
<keyword evidence="11" id="KW-1185">Reference proteome</keyword>
<dbReference type="SUPFAM" id="SSF50182">
    <property type="entry name" value="Sm-like ribonucleoproteins"/>
    <property type="match status" value="1"/>
</dbReference>
<feature type="transmembrane region" description="Helical" evidence="8">
    <location>
        <begin position="565"/>
        <end position="586"/>
    </location>
</feature>
<dbReference type="InterPro" id="IPR010920">
    <property type="entry name" value="LSM_dom_sf"/>
</dbReference>
<dbReference type="Proteomes" id="UP000077202">
    <property type="component" value="Unassembled WGS sequence"/>
</dbReference>
<comment type="subcellular location">
    <subcellularLocation>
        <location evidence="1">Membrane</location>
        <topology evidence="1">Multi-pass membrane protein</topology>
    </subcellularLocation>
</comment>
<feature type="domain" description="Mechanosensitive ion channel MscS" evidence="9">
    <location>
        <begin position="960"/>
        <end position="1017"/>
    </location>
</feature>
<accession>A0A176WDJ0</accession>